<keyword evidence="3" id="KW-1185">Reference proteome</keyword>
<feature type="signal peptide" evidence="1">
    <location>
        <begin position="1"/>
        <end position="20"/>
    </location>
</feature>
<evidence type="ECO:0000313" key="2">
    <source>
        <dbReference type="EMBL" id="MBD0779858.1"/>
    </source>
</evidence>
<gene>
    <name evidence="2" type="ORF">HPE56_18830</name>
</gene>
<dbReference type="Proteomes" id="UP001166021">
    <property type="component" value="Unassembled WGS sequence"/>
</dbReference>
<organism evidence="2 3">
    <name type="scientific">Maribacter aquimaris</name>
    <dbReference type="NCBI Taxonomy" id="2737171"/>
    <lineage>
        <taxon>Bacteria</taxon>
        <taxon>Pseudomonadati</taxon>
        <taxon>Bacteroidota</taxon>
        <taxon>Flavobacteriia</taxon>
        <taxon>Flavobacteriales</taxon>
        <taxon>Flavobacteriaceae</taxon>
        <taxon>Maribacter</taxon>
    </lineage>
</organism>
<keyword evidence="1" id="KW-0732">Signal</keyword>
<evidence type="ECO:0000256" key="1">
    <source>
        <dbReference type="SAM" id="SignalP"/>
    </source>
</evidence>
<feature type="chain" id="PRO_5045479105" evidence="1">
    <location>
        <begin position="21"/>
        <end position="656"/>
    </location>
</feature>
<proteinExistence type="predicted"/>
<feature type="non-terminal residue" evidence="2">
    <location>
        <position position="656"/>
    </location>
</feature>
<evidence type="ECO:0000313" key="3">
    <source>
        <dbReference type="Proteomes" id="UP001166021"/>
    </source>
</evidence>
<dbReference type="RefSeq" id="WP_223170376.1">
    <property type="nucleotide sequence ID" value="NZ_JABTCF010000015.1"/>
</dbReference>
<dbReference type="EMBL" id="JABTCF010000015">
    <property type="protein sequence ID" value="MBD0779858.1"/>
    <property type="molecule type" value="Genomic_DNA"/>
</dbReference>
<comment type="caution">
    <text evidence="2">The sequence shown here is derived from an EMBL/GenBank/DDBJ whole genome shotgun (WGS) entry which is preliminary data.</text>
</comment>
<sequence>MKRTLFFLVLGLLLATTAKGQIKIGDNPQTIDPSSVLELESGSRVLVVTRVSTAEMNTIIPLPGAVVYNTDLQCIHYYNGTEWINVCEEVGGIPNLTTEPLINTRSTIVITTNGEDNHIEVAPNSIRTEQIVDGGINGDDIQDNSIGQNKIGNDAVGANELEENAVGVLALNNVEVEDYLSNTVGYITSTDIVSGDGDNAILIGLDGGAYYDDTAILTSIQDNTDALSVNTGDILSNALNIGSNTTNIGINATAIADHIDDKDPNVLLGTSDDSYPTQNAVKTYVDNATGAVSTLNNGTIYVGNASNVATGVAMGGDATITNTGVVTIANNAITTGKINNSAVTTAKINNGAVTNAKIANNAINTDKIQNGTVGNLDLDKTSIPLSGFGAATADVDVGGNKLINVDTPTNAQDAVNKAYVDAQVSGVGGTGDITSTDLDVTGGANATFTDVTLNIKDNAITSSKIALNTIIADDINTGAVTTDEILNGTILAEDIADANVTEAKINPSTTNGEVLTTVAGVAQWTAPTAGVVLTTTAIDGNGQAGTPLDIADDAITSSKIALNTIIADDINTGAVTTDEILNGTILAEDIADANVTEAKINPSTTNGEVLTTVAGVAQWTAPTAGVVLTTTAIDGNGQAGTPLDIADDAITSSKIA</sequence>
<protein>
    <submittedName>
        <fullName evidence="2">Uncharacterized protein</fullName>
    </submittedName>
</protein>
<name>A0ABR7V4Y8_9FLAO</name>
<reference evidence="2" key="1">
    <citation type="submission" date="2020-05" db="EMBL/GenBank/DDBJ databases">
        <title>The draft genome sequence of Maribacter sp. ANRC-HE7.</title>
        <authorList>
            <person name="Mu L."/>
        </authorList>
    </citation>
    <scope>NUCLEOTIDE SEQUENCE</scope>
    <source>
        <strain evidence="2">ANRC-HE7</strain>
    </source>
</reference>
<accession>A0ABR7V4Y8</accession>